<keyword evidence="7 9" id="KW-0472">Membrane</keyword>
<comment type="subunit">
    <text evidence="9">The complex comprises the extracytoplasmic solute receptor protein and the two transmembrane proteins.</text>
</comment>
<feature type="transmembrane region" description="Helical" evidence="9">
    <location>
        <begin position="149"/>
        <end position="168"/>
    </location>
</feature>
<evidence type="ECO:0000256" key="1">
    <source>
        <dbReference type="ARBA" id="ARBA00004429"/>
    </source>
</evidence>
<evidence type="ECO:0000256" key="5">
    <source>
        <dbReference type="ARBA" id="ARBA00022692"/>
    </source>
</evidence>
<dbReference type="EMBL" id="BAABKD010000008">
    <property type="protein sequence ID" value="GAA5088743.1"/>
    <property type="molecule type" value="Genomic_DNA"/>
</dbReference>
<keyword evidence="4 9" id="KW-0997">Cell inner membrane</keyword>
<keyword evidence="3" id="KW-1003">Cell membrane</keyword>
<comment type="similarity">
    <text evidence="8 9">Belongs to the TRAP transporter small permease family.</text>
</comment>
<gene>
    <name evidence="11" type="ORF">GCM10023337_10700</name>
</gene>
<evidence type="ECO:0000256" key="3">
    <source>
        <dbReference type="ARBA" id="ARBA00022475"/>
    </source>
</evidence>
<dbReference type="PANTHER" id="PTHR35011">
    <property type="entry name" value="2,3-DIKETO-L-GULONATE TRAP TRANSPORTER SMALL PERMEASE PROTEIN YIAM"/>
    <property type="match status" value="1"/>
</dbReference>
<sequence length="186" mass="21649">MLTLYRFSQRLARTELFVAGSFMAFIFLLLIINIITRLNNIPIYWIDEAAVTAMVWMALLAAAAGIHYRTTIAMTLLKDRLSQSAQYRLDLCVDTLLMLFFAVFLALLIMIFEPYQLIVKHRLDWAAFSSTEFNFVYEEPTMTLGIKKFWTWLILPIFAVSGFIHSLANWCHTMTRLRQEHSHVSN</sequence>
<keyword evidence="6 9" id="KW-1133">Transmembrane helix</keyword>
<evidence type="ECO:0000256" key="6">
    <source>
        <dbReference type="ARBA" id="ARBA00022989"/>
    </source>
</evidence>
<dbReference type="Pfam" id="PF04290">
    <property type="entry name" value="DctQ"/>
    <property type="match status" value="1"/>
</dbReference>
<evidence type="ECO:0000313" key="12">
    <source>
        <dbReference type="Proteomes" id="UP001500227"/>
    </source>
</evidence>
<dbReference type="RefSeq" id="WP_345370258.1">
    <property type="nucleotide sequence ID" value="NZ_BAABKD010000008.1"/>
</dbReference>
<evidence type="ECO:0000256" key="9">
    <source>
        <dbReference type="RuleBase" id="RU369079"/>
    </source>
</evidence>
<comment type="function">
    <text evidence="9">Part of the tripartite ATP-independent periplasmic (TRAP) transport system.</text>
</comment>
<protein>
    <recommendedName>
        <fullName evidence="9">TRAP transporter small permease protein</fullName>
    </recommendedName>
</protein>
<dbReference type="Proteomes" id="UP001500227">
    <property type="component" value="Unassembled WGS sequence"/>
</dbReference>
<evidence type="ECO:0000313" key="11">
    <source>
        <dbReference type="EMBL" id="GAA5088743.1"/>
    </source>
</evidence>
<proteinExistence type="inferred from homology"/>
<reference evidence="12" key="1">
    <citation type="journal article" date="2019" name="Int. J. Syst. Evol. Microbiol.">
        <title>The Global Catalogue of Microorganisms (GCM) 10K type strain sequencing project: providing services to taxonomists for standard genome sequencing and annotation.</title>
        <authorList>
            <consortium name="The Broad Institute Genomics Platform"/>
            <consortium name="The Broad Institute Genome Sequencing Center for Infectious Disease"/>
            <person name="Wu L."/>
            <person name="Ma J."/>
        </authorList>
    </citation>
    <scope>NUCLEOTIDE SEQUENCE [LARGE SCALE GENOMIC DNA]</scope>
    <source>
        <strain evidence="12">JCM 18423</strain>
    </source>
</reference>
<keyword evidence="12" id="KW-1185">Reference proteome</keyword>
<evidence type="ECO:0000259" key="10">
    <source>
        <dbReference type="Pfam" id="PF04290"/>
    </source>
</evidence>
<evidence type="ECO:0000256" key="2">
    <source>
        <dbReference type="ARBA" id="ARBA00022448"/>
    </source>
</evidence>
<comment type="caution">
    <text evidence="11">The sequence shown here is derived from an EMBL/GenBank/DDBJ whole genome shotgun (WGS) entry which is preliminary data.</text>
</comment>
<keyword evidence="2 9" id="KW-0813">Transport</keyword>
<evidence type="ECO:0000256" key="7">
    <source>
        <dbReference type="ARBA" id="ARBA00023136"/>
    </source>
</evidence>
<dbReference type="PANTHER" id="PTHR35011:SF2">
    <property type="entry name" value="2,3-DIKETO-L-GULONATE TRAP TRANSPORTER SMALL PERMEASE PROTEIN YIAM"/>
    <property type="match status" value="1"/>
</dbReference>
<organism evidence="11 12">
    <name type="scientific">Paenalcaligenes hermetiae</name>
    <dbReference type="NCBI Taxonomy" id="1157987"/>
    <lineage>
        <taxon>Bacteria</taxon>
        <taxon>Pseudomonadati</taxon>
        <taxon>Pseudomonadota</taxon>
        <taxon>Betaproteobacteria</taxon>
        <taxon>Burkholderiales</taxon>
        <taxon>Alcaligenaceae</taxon>
        <taxon>Paenalcaligenes</taxon>
    </lineage>
</organism>
<evidence type="ECO:0000256" key="4">
    <source>
        <dbReference type="ARBA" id="ARBA00022519"/>
    </source>
</evidence>
<feature type="transmembrane region" description="Helical" evidence="9">
    <location>
        <begin position="89"/>
        <end position="112"/>
    </location>
</feature>
<feature type="transmembrane region" description="Helical" evidence="9">
    <location>
        <begin position="16"/>
        <end position="35"/>
    </location>
</feature>
<dbReference type="InterPro" id="IPR007387">
    <property type="entry name" value="TRAP_DctQ"/>
</dbReference>
<evidence type="ECO:0000256" key="8">
    <source>
        <dbReference type="ARBA" id="ARBA00038436"/>
    </source>
</evidence>
<accession>A0ABP9M0Z1</accession>
<comment type="subcellular location">
    <subcellularLocation>
        <location evidence="1 9">Cell inner membrane</location>
        <topology evidence="1 9">Multi-pass membrane protein</topology>
    </subcellularLocation>
</comment>
<dbReference type="InterPro" id="IPR055348">
    <property type="entry name" value="DctQ"/>
</dbReference>
<feature type="domain" description="Tripartite ATP-independent periplasmic transporters DctQ component" evidence="10">
    <location>
        <begin position="26"/>
        <end position="174"/>
    </location>
</feature>
<keyword evidence="5 9" id="KW-0812">Transmembrane</keyword>
<comment type="caution">
    <text evidence="9">Lacks conserved residue(s) required for the propagation of feature annotation.</text>
</comment>
<name>A0ABP9M0Z1_9BURK</name>